<dbReference type="OrthoDB" id="258179at2"/>
<organism evidence="3 4">
    <name type="scientific">Maioricimonas rarisocia</name>
    <dbReference type="NCBI Taxonomy" id="2528026"/>
    <lineage>
        <taxon>Bacteria</taxon>
        <taxon>Pseudomonadati</taxon>
        <taxon>Planctomycetota</taxon>
        <taxon>Planctomycetia</taxon>
        <taxon>Planctomycetales</taxon>
        <taxon>Planctomycetaceae</taxon>
        <taxon>Maioricimonas</taxon>
    </lineage>
</organism>
<evidence type="ECO:0000256" key="2">
    <source>
        <dbReference type="SAM" id="SignalP"/>
    </source>
</evidence>
<gene>
    <name evidence="3" type="ORF">Mal4_28050</name>
</gene>
<reference evidence="3 4" key="1">
    <citation type="submission" date="2019-02" db="EMBL/GenBank/DDBJ databases">
        <title>Deep-cultivation of Planctomycetes and their phenomic and genomic characterization uncovers novel biology.</title>
        <authorList>
            <person name="Wiegand S."/>
            <person name="Jogler M."/>
            <person name="Boedeker C."/>
            <person name="Pinto D."/>
            <person name="Vollmers J."/>
            <person name="Rivas-Marin E."/>
            <person name="Kohn T."/>
            <person name="Peeters S.H."/>
            <person name="Heuer A."/>
            <person name="Rast P."/>
            <person name="Oberbeckmann S."/>
            <person name="Bunk B."/>
            <person name="Jeske O."/>
            <person name="Meyerdierks A."/>
            <person name="Storesund J.E."/>
            <person name="Kallscheuer N."/>
            <person name="Luecker S."/>
            <person name="Lage O.M."/>
            <person name="Pohl T."/>
            <person name="Merkel B.J."/>
            <person name="Hornburger P."/>
            <person name="Mueller R.-W."/>
            <person name="Bruemmer F."/>
            <person name="Labrenz M."/>
            <person name="Spormann A.M."/>
            <person name="Op den Camp H."/>
            <person name="Overmann J."/>
            <person name="Amann R."/>
            <person name="Jetten M.S.M."/>
            <person name="Mascher T."/>
            <person name="Medema M.H."/>
            <person name="Devos D.P."/>
            <person name="Kaster A.-K."/>
            <person name="Ovreas L."/>
            <person name="Rohde M."/>
            <person name="Galperin M.Y."/>
            <person name="Jogler C."/>
        </authorList>
    </citation>
    <scope>NUCLEOTIDE SEQUENCE [LARGE SCALE GENOMIC DNA]</scope>
    <source>
        <strain evidence="3 4">Mal4</strain>
    </source>
</reference>
<dbReference type="KEGG" id="mri:Mal4_28050"/>
<evidence type="ECO:0008006" key="5">
    <source>
        <dbReference type="Google" id="ProtNLM"/>
    </source>
</evidence>
<dbReference type="EMBL" id="CP036275">
    <property type="protein sequence ID" value="QDU38477.1"/>
    <property type="molecule type" value="Genomic_DNA"/>
</dbReference>
<feature type="region of interest" description="Disordered" evidence="1">
    <location>
        <begin position="327"/>
        <end position="350"/>
    </location>
</feature>
<dbReference type="RefSeq" id="WP_145369753.1">
    <property type="nucleotide sequence ID" value="NZ_CP036275.1"/>
</dbReference>
<evidence type="ECO:0000313" key="3">
    <source>
        <dbReference type="EMBL" id="QDU38477.1"/>
    </source>
</evidence>
<dbReference type="AlphaFoldDB" id="A0A517Z7L6"/>
<keyword evidence="2" id="KW-0732">Signal</keyword>
<evidence type="ECO:0000313" key="4">
    <source>
        <dbReference type="Proteomes" id="UP000320496"/>
    </source>
</evidence>
<feature type="signal peptide" evidence="2">
    <location>
        <begin position="1"/>
        <end position="34"/>
    </location>
</feature>
<feature type="chain" id="PRO_5021888861" description="Outer membrane efflux protein" evidence="2">
    <location>
        <begin position="35"/>
        <end position="530"/>
    </location>
</feature>
<protein>
    <recommendedName>
        <fullName evidence="5">Outer membrane efflux protein</fullName>
    </recommendedName>
</protein>
<sequence length="530" mass="59117" precursor="true">MMRSDSFQCLFSSHSRTFLTLLLLCTIVCESASAQDPVSDLLHFVPDDANAIAVVRLRELVDSPVGRTEDWQMERTASYLEGAIALPPWVTTLVRASRVRPGIPGGEWSVGLLTLPRNFQLESLASREGSSVQTIAGHKAVWSQQRNGYFVELVPAVLGQLRILGILTPASRQDTAQWIEFASRTEAPVLDPYLAAAADPSLGQVVLAVDLNHMFDPGLVEHRLRGSTHLVDTPELIAPLVELFTSLQGIRLAVRADEELTAQIRIDFGREVGSLGEHVKPLFLEYVYDLGASLDELADSDVDVSGETVTLSMPMSKDSLRRVLSFVTSPGPHSTAEEDDGSAAPVDPETSSRIDLAATRRYYRAVNQNLDDLQRAYRRARDYSHTHRWHENFARRIEQLPISGVDSAVVDYGLETARRLRGLAASLQGLKVQVNALNRAIVHNTYVQPSWAVRTVWGPYGAYSYRPYNVNVQSNLHEIRAEQAELVAESAPQRQQIWQMITEDRTQVRQQMLDKYGVDFEKPGRLPQNR</sequence>
<keyword evidence="4" id="KW-1185">Reference proteome</keyword>
<proteinExistence type="predicted"/>
<name>A0A517Z7L6_9PLAN</name>
<accession>A0A517Z7L6</accession>
<evidence type="ECO:0000256" key="1">
    <source>
        <dbReference type="SAM" id="MobiDB-lite"/>
    </source>
</evidence>
<dbReference type="Proteomes" id="UP000320496">
    <property type="component" value="Chromosome"/>
</dbReference>